<proteinExistence type="predicted"/>
<protein>
    <submittedName>
        <fullName evidence="2">MoxR family ATPase</fullName>
    </submittedName>
</protein>
<dbReference type="Pfam" id="PF07728">
    <property type="entry name" value="AAA_5"/>
    <property type="match status" value="1"/>
</dbReference>
<dbReference type="GO" id="GO:0016887">
    <property type="term" value="F:ATP hydrolysis activity"/>
    <property type="evidence" value="ECO:0007669"/>
    <property type="project" value="InterPro"/>
</dbReference>
<dbReference type="InterPro" id="IPR003593">
    <property type="entry name" value="AAA+_ATPase"/>
</dbReference>
<gene>
    <name evidence="2" type="ORF">ENP34_12085</name>
</gene>
<dbReference type="PANTHER" id="PTHR42759">
    <property type="entry name" value="MOXR FAMILY PROTEIN"/>
    <property type="match status" value="1"/>
</dbReference>
<dbReference type="InterPro" id="IPR027417">
    <property type="entry name" value="P-loop_NTPase"/>
</dbReference>
<evidence type="ECO:0000313" key="2">
    <source>
        <dbReference type="EMBL" id="HEG92158.1"/>
    </source>
</evidence>
<reference evidence="2" key="1">
    <citation type="journal article" date="2020" name="mSystems">
        <title>Genome- and Community-Level Interaction Insights into Carbon Utilization and Element Cycling Functions of Hydrothermarchaeota in Hydrothermal Sediment.</title>
        <authorList>
            <person name="Zhou Z."/>
            <person name="Liu Y."/>
            <person name="Xu W."/>
            <person name="Pan J."/>
            <person name="Luo Z.H."/>
            <person name="Li M."/>
        </authorList>
    </citation>
    <scope>NUCLEOTIDE SEQUENCE [LARGE SCALE GENOMIC DNA]</scope>
    <source>
        <strain evidence="2">SpSt-210</strain>
    </source>
</reference>
<dbReference type="PANTHER" id="PTHR42759:SF1">
    <property type="entry name" value="MAGNESIUM-CHELATASE SUBUNIT CHLD"/>
    <property type="match status" value="1"/>
</dbReference>
<feature type="domain" description="AAA+ ATPase" evidence="1">
    <location>
        <begin position="15"/>
        <end position="156"/>
    </location>
</feature>
<dbReference type="SMART" id="SM00382">
    <property type="entry name" value="AAA"/>
    <property type="match status" value="1"/>
</dbReference>
<sequence>MLTTHHQVLACAVATRTPVLLWGPPGIGKTATIRSLAEAMGFPLEIVIAAIHEPSDFSGLPAPQGDRVRYLPPEWAVRLAEAGHGILFLDEISTAPPAVQAALLRVVLERRVGQLALPKDVVVIAAANPPDETAGGWELGPPLANRFCHLDWPVPEVHEWNTGMTAGWVAPHRPEALDEWRSMLPAARGLIAGFLASAPHHLFNLPQDPVQRGRAWPSPRTWEMASRMLAAALALGGSEELVVTAVGSCVGMGIAYEFGALVSGDRLLDPVAVLSDPENSPLPTRPDKLIALLMATAAVASHDPDQYWTPAWTVIARVADTRRDIAAVAARPLARVYQEHLRRGKLLSMPREAVGPLRELLEAAGIL</sequence>
<dbReference type="EMBL" id="DSIY01000278">
    <property type="protein sequence ID" value="HEG92158.1"/>
    <property type="molecule type" value="Genomic_DNA"/>
</dbReference>
<comment type="caution">
    <text evidence="2">The sequence shown here is derived from an EMBL/GenBank/DDBJ whole genome shotgun (WGS) entry which is preliminary data.</text>
</comment>
<organism evidence="2">
    <name type="scientific">Thermorudis peleae</name>
    <dbReference type="NCBI Taxonomy" id="1382356"/>
    <lineage>
        <taxon>Bacteria</taxon>
        <taxon>Pseudomonadati</taxon>
        <taxon>Thermomicrobiota</taxon>
        <taxon>Thermomicrobia</taxon>
        <taxon>Thermomicrobia incertae sedis</taxon>
        <taxon>Thermorudis</taxon>
    </lineage>
</organism>
<evidence type="ECO:0000259" key="1">
    <source>
        <dbReference type="SMART" id="SM00382"/>
    </source>
</evidence>
<dbReference type="Gene3D" id="3.40.50.300">
    <property type="entry name" value="P-loop containing nucleotide triphosphate hydrolases"/>
    <property type="match status" value="1"/>
</dbReference>
<dbReference type="InterPro" id="IPR050764">
    <property type="entry name" value="CbbQ/NirQ/NorQ/GpvN"/>
</dbReference>
<dbReference type="SUPFAM" id="SSF52540">
    <property type="entry name" value="P-loop containing nucleoside triphosphate hydrolases"/>
    <property type="match status" value="1"/>
</dbReference>
<dbReference type="AlphaFoldDB" id="A0A831TCQ4"/>
<accession>A0A831TCQ4</accession>
<dbReference type="InterPro" id="IPR011704">
    <property type="entry name" value="ATPase_dyneun-rel_AAA"/>
</dbReference>
<dbReference type="CDD" id="cd00009">
    <property type="entry name" value="AAA"/>
    <property type="match status" value="1"/>
</dbReference>
<dbReference type="GO" id="GO:0005524">
    <property type="term" value="F:ATP binding"/>
    <property type="evidence" value="ECO:0007669"/>
    <property type="project" value="InterPro"/>
</dbReference>
<name>A0A831TCQ4_9BACT</name>